<keyword evidence="2" id="KW-1185">Reference proteome</keyword>
<protein>
    <submittedName>
        <fullName evidence="1">1-deoxy-D-xylulose-5-phosphate synthase</fullName>
        <ecNumber evidence="1">2.2.1.7</ecNumber>
    </submittedName>
</protein>
<reference evidence="1" key="1">
    <citation type="submission" date="2019-04" db="EMBL/GenBank/DDBJ databases">
        <title>Microbes associate with the intestines of laboratory mice.</title>
        <authorList>
            <person name="Navarre W."/>
            <person name="Wong E."/>
            <person name="Huang K."/>
            <person name="Tropini C."/>
            <person name="Ng K."/>
            <person name="Yu B."/>
        </authorList>
    </citation>
    <scope>NUCLEOTIDE SEQUENCE</scope>
    <source>
        <strain evidence="1">NM01_1-7b</strain>
    </source>
</reference>
<evidence type="ECO:0000313" key="1">
    <source>
        <dbReference type="EMBL" id="TGY95459.1"/>
    </source>
</evidence>
<accession>A0AC61RUC9</accession>
<evidence type="ECO:0000313" key="2">
    <source>
        <dbReference type="Proteomes" id="UP000304953"/>
    </source>
</evidence>
<dbReference type="EMBL" id="SRYA01000029">
    <property type="protein sequence ID" value="TGY95459.1"/>
    <property type="molecule type" value="Genomic_DNA"/>
</dbReference>
<name>A0AC61RUC9_9FIRM</name>
<proteinExistence type="predicted"/>
<dbReference type="EC" id="2.2.1.7" evidence="1"/>
<comment type="caution">
    <text evidence="1">The sequence shown here is derived from an EMBL/GenBank/DDBJ whole genome shotgun (WGS) entry which is preliminary data.</text>
</comment>
<organism evidence="1 2">
    <name type="scientific">Petralouisia muris</name>
    <dbReference type="NCBI Taxonomy" id="3032872"/>
    <lineage>
        <taxon>Bacteria</taxon>
        <taxon>Bacillati</taxon>
        <taxon>Bacillota</taxon>
        <taxon>Clostridia</taxon>
        <taxon>Lachnospirales</taxon>
        <taxon>Lachnospiraceae</taxon>
        <taxon>Petralouisia</taxon>
    </lineage>
</organism>
<keyword evidence="1" id="KW-0808">Transferase</keyword>
<gene>
    <name evidence="1" type="primary">dxs</name>
    <name evidence="1" type="ORF">E5329_14950</name>
</gene>
<sequence length="676" mass="74444">MALEKIEKPNDIKQIEEAELSVLAEEIREFLIRRVSEHGGHLASNLGVVELTMAMHLYFQLPEDKIIWDVGHQSYTHKLLTGRKEGFETLRQFGGMSGFPKRKESDCDSFDTGHSSTSISAGLGYAAARELTGDSYRVVSVIGDGALTGGMAYEALNNAALLETNFIIVLNDNNMSISENVGGLSSHLGNLRTAEAYQGLKTGVTNSLNKIPVYGERMVERIRRTKSGIKQLLIPGMLFENMGITYLGPVDGHDINAMLRIFREAAKVNGAVLVHVMTQKGRGYLPAERHPARFHGTDAFEIETGLPKKRRTTANYTDVFSTVMRKLGERDTKVAAITAAMEDGTGLKRFHNMFPERFFDVGIAEGHAVTFAAGLAAAGLKPVLAVYSSFLQRAYDQMLHDVCIQDLPVTFAVDRAGLVGSDGETHQGIFDLSYLSSIPNMTIMAPKNKWELSDMVKFAVNFGHPIAIRYPRGQAYDGLKEHRAKIIYGKSEVICWNNQILQGMMDIPAVQGGGPSGELSLGSKGGKVKLALLAVGSMVKTAEEVWQQLKEEYPCTLVNVRFVKPMDTELLDNLAETHDLLVTMEENVLSGGFGEHAVRYLENLRCQNAEGCQSKPKGWENGSGKEKPRQARILNIAIPDVYVEHGNVEVLRKELGIDSESVAERIREAVRALETN</sequence>
<dbReference type="Proteomes" id="UP000304953">
    <property type="component" value="Unassembled WGS sequence"/>
</dbReference>